<proteinExistence type="predicted"/>
<sequence length="55" mass="5420">MGSLQGLAGGAGLERALRASGGNMMEGHGLGFAATQIHVGGMISKCTESTAGENE</sequence>
<evidence type="ECO:0000313" key="2">
    <source>
        <dbReference type="Proteomes" id="UP001266305"/>
    </source>
</evidence>
<comment type="caution">
    <text evidence="1">The sequence shown here is derived from an EMBL/GenBank/DDBJ whole genome shotgun (WGS) entry which is preliminary data.</text>
</comment>
<evidence type="ECO:0000313" key="1">
    <source>
        <dbReference type="EMBL" id="KAK2118722.1"/>
    </source>
</evidence>
<organism evidence="1 2">
    <name type="scientific">Saguinus oedipus</name>
    <name type="common">Cotton-top tamarin</name>
    <name type="synonym">Oedipomidas oedipus</name>
    <dbReference type="NCBI Taxonomy" id="9490"/>
    <lineage>
        <taxon>Eukaryota</taxon>
        <taxon>Metazoa</taxon>
        <taxon>Chordata</taxon>
        <taxon>Craniata</taxon>
        <taxon>Vertebrata</taxon>
        <taxon>Euteleostomi</taxon>
        <taxon>Mammalia</taxon>
        <taxon>Eutheria</taxon>
        <taxon>Euarchontoglires</taxon>
        <taxon>Primates</taxon>
        <taxon>Haplorrhini</taxon>
        <taxon>Platyrrhini</taxon>
        <taxon>Cebidae</taxon>
        <taxon>Callitrichinae</taxon>
        <taxon>Saguinus</taxon>
    </lineage>
</organism>
<protein>
    <submittedName>
        <fullName evidence="1">Uncharacterized protein</fullName>
    </submittedName>
</protein>
<dbReference type="EMBL" id="JASSZA010000001">
    <property type="protein sequence ID" value="KAK2118722.1"/>
    <property type="molecule type" value="Genomic_DNA"/>
</dbReference>
<name>A0ABQ9WAT2_SAGOE</name>
<gene>
    <name evidence="1" type="ORF">P7K49_000108</name>
</gene>
<keyword evidence="2" id="KW-1185">Reference proteome</keyword>
<feature type="non-terminal residue" evidence="1">
    <location>
        <position position="55"/>
    </location>
</feature>
<accession>A0ABQ9WAT2</accession>
<reference evidence="1 2" key="1">
    <citation type="submission" date="2023-05" db="EMBL/GenBank/DDBJ databases">
        <title>B98-5 Cell Line De Novo Hybrid Assembly: An Optical Mapping Approach.</title>
        <authorList>
            <person name="Kananen K."/>
            <person name="Auerbach J.A."/>
            <person name="Kautto E."/>
            <person name="Blachly J.S."/>
        </authorList>
    </citation>
    <scope>NUCLEOTIDE SEQUENCE [LARGE SCALE GENOMIC DNA]</scope>
    <source>
        <strain evidence="1">B95-8</strain>
        <tissue evidence="1">Cell line</tissue>
    </source>
</reference>
<dbReference type="Proteomes" id="UP001266305">
    <property type="component" value="Unassembled WGS sequence"/>
</dbReference>